<reference evidence="3 4" key="1">
    <citation type="submission" date="2020-07" db="EMBL/GenBank/DDBJ databases">
        <title>Draft genome and description of Aeromicrobium phoceense strain Marseille-Q0843 isolated from healthy skin swab.</title>
        <authorList>
            <person name="Boxberger M."/>
            <person name="La Scola B."/>
        </authorList>
    </citation>
    <scope>NUCLEOTIDE SEQUENCE [LARGE SCALE GENOMIC DNA]</scope>
    <source>
        <strain evidence="3 4">Marseille-Q0843</strain>
    </source>
</reference>
<dbReference type="Proteomes" id="UP000550354">
    <property type="component" value="Unassembled WGS sequence"/>
</dbReference>
<name>A0A838XKZ4_9ACTN</name>
<dbReference type="AlphaFoldDB" id="A0A838XKZ4"/>
<evidence type="ECO:0000313" key="3">
    <source>
        <dbReference type="EMBL" id="MBA4607540.1"/>
    </source>
</evidence>
<dbReference type="Gene3D" id="1.10.10.2840">
    <property type="entry name" value="PucR C-terminal helix-turn-helix domain"/>
    <property type="match status" value="1"/>
</dbReference>
<evidence type="ECO:0000313" key="4">
    <source>
        <dbReference type="Proteomes" id="UP000550354"/>
    </source>
</evidence>
<dbReference type="PANTHER" id="PTHR33744">
    <property type="entry name" value="CARBOHYDRATE DIACID REGULATOR"/>
    <property type="match status" value="1"/>
</dbReference>
<organism evidence="3 4">
    <name type="scientific">Aeromicrobium phoceense</name>
    <dbReference type="NCBI Taxonomy" id="2754045"/>
    <lineage>
        <taxon>Bacteria</taxon>
        <taxon>Bacillati</taxon>
        <taxon>Actinomycetota</taxon>
        <taxon>Actinomycetes</taxon>
        <taxon>Propionibacteriales</taxon>
        <taxon>Nocardioidaceae</taxon>
        <taxon>Aeromicrobium</taxon>
    </lineage>
</organism>
<keyword evidence="4" id="KW-1185">Reference proteome</keyword>
<dbReference type="RefSeq" id="WP_181753638.1">
    <property type="nucleotide sequence ID" value="NZ_JACEOG010000001.1"/>
</dbReference>
<evidence type="ECO:0000259" key="1">
    <source>
        <dbReference type="Pfam" id="PF13556"/>
    </source>
</evidence>
<dbReference type="InterPro" id="IPR042070">
    <property type="entry name" value="PucR_C-HTH_sf"/>
</dbReference>
<dbReference type="Pfam" id="PF13556">
    <property type="entry name" value="HTH_30"/>
    <property type="match status" value="1"/>
</dbReference>
<dbReference type="InterPro" id="IPR025751">
    <property type="entry name" value="RsbRD_N_dom"/>
</dbReference>
<dbReference type="EMBL" id="JACEOG010000001">
    <property type="protein sequence ID" value="MBA4607540.1"/>
    <property type="molecule type" value="Genomic_DNA"/>
</dbReference>
<dbReference type="PANTHER" id="PTHR33744:SF1">
    <property type="entry name" value="DNA-BINDING TRANSCRIPTIONAL ACTIVATOR ADER"/>
    <property type="match status" value="1"/>
</dbReference>
<evidence type="ECO:0000259" key="2">
    <source>
        <dbReference type="Pfam" id="PF14361"/>
    </source>
</evidence>
<sequence>MPETVDRRRAISARLTEGESALVETFLTSLAREIPAYATLDERQLQEVRSIIVWTLHRVLDLWAQDGALTDEDIRLFRGVGAVRARDGRPLSAVLRAYRVAATTFLDEVAGRFREDVSVDDVTSLVRVWFAALDELSDAIYDGYESTGRVLGSDRESSLRQLLTDLLLGRQSHAGTLAARLRELEAELPTSFDLVVIGACPDPVQAAAAVAGVRESDEGPLITSIHTVMDGVGVVLLAHADPEALAERLSRLGLRAAHHAGVTPRTAPRAHRLALHAVGHAPGFAWTGPLLGAGDLEVVALASGHPDADPVRAARVVLGRLSEDAEALRTLDTVLQAGGAAPAAAHLHVHPQTVRYRLGRIAAVTGRDPRDPWNRYVFQTALMASGLVSQEDG</sequence>
<feature type="domain" description="RsbT co-antagonist protein RsbRD N-terminal" evidence="2">
    <location>
        <begin position="21"/>
        <end position="157"/>
    </location>
</feature>
<feature type="domain" description="PucR C-terminal helix-turn-helix" evidence="1">
    <location>
        <begin position="328"/>
        <end position="383"/>
    </location>
</feature>
<dbReference type="InterPro" id="IPR051448">
    <property type="entry name" value="CdaR-like_regulators"/>
</dbReference>
<accession>A0A838XKZ4</accession>
<gene>
    <name evidence="3" type="ORF">H1W00_03545</name>
</gene>
<comment type="caution">
    <text evidence="3">The sequence shown here is derived from an EMBL/GenBank/DDBJ whole genome shotgun (WGS) entry which is preliminary data.</text>
</comment>
<proteinExistence type="predicted"/>
<protein>
    <submittedName>
        <fullName evidence="3">Helix-turn-helix domain-containing protein</fullName>
    </submittedName>
</protein>
<dbReference type="InterPro" id="IPR025736">
    <property type="entry name" value="PucR_C-HTH_dom"/>
</dbReference>
<dbReference type="Pfam" id="PF14361">
    <property type="entry name" value="RsbRD_N"/>
    <property type="match status" value="1"/>
</dbReference>